<evidence type="ECO:0000256" key="2">
    <source>
        <dbReference type="SAM" id="MobiDB-lite"/>
    </source>
</evidence>
<keyword evidence="4" id="KW-1185">Reference proteome</keyword>
<dbReference type="AlphaFoldDB" id="A0A939LSQ2"/>
<protein>
    <submittedName>
        <fullName evidence="3">Uncharacterized protein</fullName>
    </submittedName>
</protein>
<evidence type="ECO:0000256" key="1">
    <source>
        <dbReference type="SAM" id="Coils"/>
    </source>
</evidence>
<dbReference type="RefSeq" id="WP_208055058.1">
    <property type="nucleotide sequence ID" value="NZ_JAGEMK010000002.1"/>
</dbReference>
<gene>
    <name evidence="3" type="ORF">J4G33_06240</name>
</gene>
<feature type="compositionally biased region" description="Basic and acidic residues" evidence="2">
    <location>
        <begin position="1"/>
        <end position="22"/>
    </location>
</feature>
<evidence type="ECO:0000313" key="4">
    <source>
        <dbReference type="Proteomes" id="UP000664209"/>
    </source>
</evidence>
<reference evidence="3" key="1">
    <citation type="submission" date="2021-03" db="EMBL/GenBank/DDBJ databases">
        <title>Actinotalea soli sp. nov., isolated from soil.</title>
        <authorList>
            <person name="Ping W."/>
            <person name="Zhang J."/>
        </authorList>
    </citation>
    <scope>NUCLEOTIDE SEQUENCE</scope>
    <source>
        <strain evidence="3">BY-33</strain>
    </source>
</reference>
<evidence type="ECO:0000313" key="3">
    <source>
        <dbReference type="EMBL" id="MBO1751399.1"/>
    </source>
</evidence>
<dbReference type="EMBL" id="JAGEMK010000002">
    <property type="protein sequence ID" value="MBO1751399.1"/>
    <property type="molecule type" value="Genomic_DNA"/>
</dbReference>
<comment type="caution">
    <text evidence="3">The sequence shown here is derived from an EMBL/GenBank/DDBJ whole genome shotgun (WGS) entry which is preliminary data.</text>
</comment>
<sequence>MPTHPRDMSRRDAGRRSADAQPRRTPGRLSTKAFGALGLATVAVATAGAASSWSVERTGTGLGIMFAGAPWAETIEQPSVVVPPTAEVVALADEAHLAAEGRELLYRAQPQVLGAAEFAGRCEQHRARVITGAVGCFNTGTGEILAYAPTDPRLRGFLVETVAHETLHAAWEELEEDAQQKLTGLLEAELAALPEDALIHEQVAGSVGSSAEHRPTEMFAYVGTQVWRDGGLAPQLERTYARFVADRAALVAVHTGWRTTLTETTEEIRAAQADLAERRQAAAQQRAELDTDLAAVDYYRQAHQEQTTDVAALPHEEQQRLELSWTWWDGTELPMAPAATTLASAADLLARDEAALTSRGADLDVEDAAIAAERDRIEALIDDLETLHEQMSPPPAS</sequence>
<feature type="region of interest" description="Disordered" evidence="2">
    <location>
        <begin position="1"/>
        <end position="29"/>
    </location>
</feature>
<organism evidence="3 4">
    <name type="scientific">Actinotalea soli</name>
    <dbReference type="NCBI Taxonomy" id="2819234"/>
    <lineage>
        <taxon>Bacteria</taxon>
        <taxon>Bacillati</taxon>
        <taxon>Actinomycetota</taxon>
        <taxon>Actinomycetes</taxon>
        <taxon>Micrococcales</taxon>
        <taxon>Cellulomonadaceae</taxon>
        <taxon>Actinotalea</taxon>
    </lineage>
</organism>
<feature type="coiled-coil region" evidence="1">
    <location>
        <begin position="261"/>
        <end position="288"/>
    </location>
</feature>
<keyword evidence="1" id="KW-0175">Coiled coil</keyword>
<accession>A0A939LSQ2</accession>
<dbReference type="Proteomes" id="UP000664209">
    <property type="component" value="Unassembled WGS sequence"/>
</dbReference>
<name>A0A939LSQ2_9CELL</name>
<proteinExistence type="predicted"/>